<feature type="compositionally biased region" description="Acidic residues" evidence="1">
    <location>
        <begin position="177"/>
        <end position="193"/>
    </location>
</feature>
<reference evidence="2" key="1">
    <citation type="submission" date="2020-10" db="EMBL/GenBank/DDBJ databases">
        <title>Unveiling of a novel bifunctional photoreceptor, Dualchrome1, isolated from a cosmopolitan green alga.</title>
        <authorList>
            <person name="Suzuki S."/>
            <person name="Kawachi M."/>
        </authorList>
    </citation>
    <scope>NUCLEOTIDE SEQUENCE</scope>
    <source>
        <strain evidence="2">NIES 2893</strain>
    </source>
</reference>
<sequence>MTATCQRTPTRALAHRTARVYRTRASASSSSQNESIPKEIYDAERKTATYRPARKTLYAAAVAGAGIQLAAQVLKGIAGVDTVADLPLPEASLITIVLDGAFATAAVAAWRTEETMAEERVQEIWKEVQLRAKKRVKGGPTKRAQNARKTAKGFGATIAADDARQEAPEAPAALASEADDVSAEEQEEQEEQEQGGLLGGARALFDEANANAKAQALVLSAALDEWEEEQKQKQKKK</sequence>
<organism evidence="2 3">
    <name type="scientific">Pycnococcus provasolii</name>
    <dbReference type="NCBI Taxonomy" id="41880"/>
    <lineage>
        <taxon>Eukaryota</taxon>
        <taxon>Viridiplantae</taxon>
        <taxon>Chlorophyta</taxon>
        <taxon>Pseudoscourfieldiophyceae</taxon>
        <taxon>Pseudoscourfieldiales</taxon>
        <taxon>Pycnococcaceae</taxon>
        <taxon>Pycnococcus</taxon>
    </lineage>
</organism>
<evidence type="ECO:0000256" key="1">
    <source>
        <dbReference type="SAM" id="MobiDB-lite"/>
    </source>
</evidence>
<accession>A0A830HKZ8</accession>
<feature type="region of interest" description="Disordered" evidence="1">
    <location>
        <begin position="164"/>
        <end position="201"/>
    </location>
</feature>
<keyword evidence="3" id="KW-1185">Reference proteome</keyword>
<dbReference type="Proteomes" id="UP000660262">
    <property type="component" value="Unassembled WGS sequence"/>
</dbReference>
<evidence type="ECO:0000313" key="3">
    <source>
        <dbReference type="Proteomes" id="UP000660262"/>
    </source>
</evidence>
<gene>
    <name evidence="2" type="ORF">PPROV_000680800</name>
</gene>
<protein>
    <submittedName>
        <fullName evidence="2">Uncharacterized protein</fullName>
    </submittedName>
</protein>
<dbReference type="EMBL" id="BNJQ01000019">
    <property type="protein sequence ID" value="GHP08066.1"/>
    <property type="molecule type" value="Genomic_DNA"/>
</dbReference>
<comment type="caution">
    <text evidence="2">The sequence shown here is derived from an EMBL/GenBank/DDBJ whole genome shotgun (WGS) entry which is preliminary data.</text>
</comment>
<evidence type="ECO:0000313" key="2">
    <source>
        <dbReference type="EMBL" id="GHP08066.1"/>
    </source>
</evidence>
<dbReference type="AlphaFoldDB" id="A0A830HKZ8"/>
<proteinExistence type="predicted"/>
<name>A0A830HKZ8_9CHLO</name>